<dbReference type="Proteomes" id="UP000306147">
    <property type="component" value="Unassembled WGS sequence"/>
</dbReference>
<dbReference type="RefSeq" id="WP_135964730.1">
    <property type="nucleotide sequence ID" value="NZ_SRXT01000006.1"/>
</dbReference>
<accession>A0A4S1XBI3</accession>
<evidence type="ECO:0000256" key="1">
    <source>
        <dbReference type="SAM" id="SignalP"/>
    </source>
</evidence>
<protein>
    <recommendedName>
        <fullName evidence="4">DUF3298 domain-containing protein</fullName>
    </recommendedName>
</protein>
<name>A0A4S1XBI3_9SPHN</name>
<feature type="chain" id="PRO_5020914489" description="DUF3298 domain-containing protein" evidence="1">
    <location>
        <begin position="22"/>
        <end position="358"/>
    </location>
</feature>
<sequence length="358" mass="38416">MTKCWIPAAFALSMLPSIASAQLYEGKVGTAPIVFELDPGDGAPSGRYFYRSTRLDIALEGERAAEGITLHARSTDDNLALKRVGTGWAGTLTTAKGKTFPVALAVAAPPAAPAGAPAGLGGYERMQLAGLRLDPGAAERIGSRTIRWYTERLTGTRSFRIEAGYAPAALGRINAALTSTQWEHVRNWFGCPAQGGGAGIDLDQAGSIYLDAFYVSYAWQTGWDCAGAAHPDFGLEGLIYDARTGAEFKLDDVLRFGKAPPPAERSDAWYKYRGEAFAPGLVALLKRHHPDEMAADEAEGCSYDDTDVWSFPSAYLTADGLFVAAYFPRANRACDAPDWAVIPWKALNGPAARSRQSR</sequence>
<reference evidence="2 3" key="1">
    <citation type="submission" date="2019-04" db="EMBL/GenBank/DDBJ databases">
        <title>Sphingomonas psychrotolerans sp. nov., isolated from soil in the Tianshan Mountains, Xinjiang, China.</title>
        <authorList>
            <person name="Luo Y."/>
            <person name="Sheng H."/>
        </authorList>
    </citation>
    <scope>NUCLEOTIDE SEQUENCE [LARGE SCALE GENOMIC DNA]</scope>
    <source>
        <strain evidence="2 3">ZFGT-11</strain>
    </source>
</reference>
<dbReference type="EMBL" id="SRXT01000006">
    <property type="protein sequence ID" value="TGX52186.1"/>
    <property type="molecule type" value="Genomic_DNA"/>
</dbReference>
<organism evidence="2 3">
    <name type="scientific">Sphingomonas gei</name>
    <dbReference type="NCBI Taxonomy" id="1395960"/>
    <lineage>
        <taxon>Bacteria</taxon>
        <taxon>Pseudomonadati</taxon>
        <taxon>Pseudomonadota</taxon>
        <taxon>Alphaproteobacteria</taxon>
        <taxon>Sphingomonadales</taxon>
        <taxon>Sphingomonadaceae</taxon>
        <taxon>Sphingomonas</taxon>
    </lineage>
</organism>
<evidence type="ECO:0008006" key="4">
    <source>
        <dbReference type="Google" id="ProtNLM"/>
    </source>
</evidence>
<keyword evidence="3" id="KW-1185">Reference proteome</keyword>
<dbReference type="AlphaFoldDB" id="A0A4S1XBI3"/>
<keyword evidence="1" id="KW-0732">Signal</keyword>
<gene>
    <name evidence="2" type="ORF">E5A73_15380</name>
</gene>
<proteinExistence type="predicted"/>
<evidence type="ECO:0000313" key="3">
    <source>
        <dbReference type="Proteomes" id="UP000306147"/>
    </source>
</evidence>
<comment type="caution">
    <text evidence="2">The sequence shown here is derived from an EMBL/GenBank/DDBJ whole genome shotgun (WGS) entry which is preliminary data.</text>
</comment>
<dbReference type="OrthoDB" id="7543403at2"/>
<feature type="signal peptide" evidence="1">
    <location>
        <begin position="1"/>
        <end position="21"/>
    </location>
</feature>
<evidence type="ECO:0000313" key="2">
    <source>
        <dbReference type="EMBL" id="TGX52186.1"/>
    </source>
</evidence>